<gene>
    <name evidence="1" type="ORF">MNB_SV-12-661</name>
</gene>
<accession>A0A1W1BI18</accession>
<name>A0A1W1BI18_9ZZZZ</name>
<sequence>MSYGFENDLSADSLQTPKGAYSKIEFEKLLNSIYACYKEMLSNKINVPNNDENEIRDRLLFDYLNNNLLRVKFKLLDFLFDPEVPVNSGRSDIKVQTKDTFINTDAYYIIECKRLDGYSTLNKEYIKNGINRFLSGKYPSHYRINGMIGFLVRKIDIDKNIEKIGDFFNQIEKDKLYDSNHKDLKLYHLMMDFSKNIKGN</sequence>
<dbReference type="EMBL" id="FPHE01000039">
    <property type="protein sequence ID" value="SFV53153.1"/>
    <property type="molecule type" value="Genomic_DNA"/>
</dbReference>
<organism evidence="1">
    <name type="scientific">hydrothermal vent metagenome</name>
    <dbReference type="NCBI Taxonomy" id="652676"/>
    <lineage>
        <taxon>unclassified sequences</taxon>
        <taxon>metagenomes</taxon>
        <taxon>ecological metagenomes</taxon>
    </lineage>
</organism>
<dbReference type="AlphaFoldDB" id="A0A1W1BI18"/>
<protein>
    <submittedName>
        <fullName evidence="1">Uncharacterized protein</fullName>
    </submittedName>
</protein>
<evidence type="ECO:0000313" key="1">
    <source>
        <dbReference type="EMBL" id="SFV53153.1"/>
    </source>
</evidence>
<reference evidence="1" key="1">
    <citation type="submission" date="2016-10" db="EMBL/GenBank/DDBJ databases">
        <authorList>
            <person name="de Groot N.N."/>
        </authorList>
    </citation>
    <scope>NUCLEOTIDE SEQUENCE</scope>
</reference>
<proteinExistence type="predicted"/>